<evidence type="ECO:0000313" key="1">
    <source>
        <dbReference type="EMBL" id="KNZ58952.1"/>
    </source>
</evidence>
<accession>A0A0L6VEH5</accession>
<protein>
    <submittedName>
        <fullName evidence="1">Uncharacterized protein</fullName>
    </submittedName>
</protein>
<organism evidence="1 2">
    <name type="scientific">Puccinia sorghi</name>
    <dbReference type="NCBI Taxonomy" id="27349"/>
    <lineage>
        <taxon>Eukaryota</taxon>
        <taxon>Fungi</taxon>
        <taxon>Dikarya</taxon>
        <taxon>Basidiomycota</taxon>
        <taxon>Pucciniomycotina</taxon>
        <taxon>Pucciniomycetes</taxon>
        <taxon>Pucciniales</taxon>
        <taxon>Pucciniaceae</taxon>
        <taxon>Puccinia</taxon>
    </lineage>
</organism>
<proteinExistence type="predicted"/>
<sequence>MGGLIQEIYTLPRLQNTSPSAQIFYHLCFWRFGQQSFGNKFAYSRWARKNNLWRTTLGIRGGRDFWPIADLKAKIPHFQLPLVSPFRYSTFEHRVVAFDKILPCWAPTRSKISSPNPQGSVPKPSAEDNLWQICGHLDSKGLCHHFMRACGNPPVSCTEHGDFSFINILANFVPRPYRNLAKKAPLLLLWRADPPNLLRADNLSGQFW</sequence>
<evidence type="ECO:0000313" key="2">
    <source>
        <dbReference type="Proteomes" id="UP000037035"/>
    </source>
</evidence>
<gene>
    <name evidence="1" type="ORF">VP01_1827g2</name>
</gene>
<dbReference type="AlphaFoldDB" id="A0A0L6VEH5"/>
<reference evidence="1 2" key="1">
    <citation type="submission" date="2015-08" db="EMBL/GenBank/DDBJ databases">
        <title>Next Generation Sequencing and Analysis of the Genome of Puccinia sorghi L Schw, the Causal Agent of Maize Common Rust.</title>
        <authorList>
            <person name="Rochi L."/>
            <person name="Burguener G."/>
            <person name="Darino M."/>
            <person name="Turjanski A."/>
            <person name="Kreff E."/>
            <person name="Dieguez M.J."/>
            <person name="Sacco F."/>
        </authorList>
    </citation>
    <scope>NUCLEOTIDE SEQUENCE [LARGE SCALE GENOMIC DNA]</scope>
    <source>
        <strain evidence="1 2">RO10H11247</strain>
    </source>
</reference>
<dbReference type="VEuPathDB" id="FungiDB:VP01_1827g2"/>
<dbReference type="EMBL" id="LAVV01006645">
    <property type="protein sequence ID" value="KNZ58952.1"/>
    <property type="molecule type" value="Genomic_DNA"/>
</dbReference>
<keyword evidence="2" id="KW-1185">Reference proteome</keyword>
<name>A0A0L6VEH5_9BASI</name>
<dbReference type="Proteomes" id="UP000037035">
    <property type="component" value="Unassembled WGS sequence"/>
</dbReference>
<comment type="caution">
    <text evidence="1">The sequence shown here is derived from an EMBL/GenBank/DDBJ whole genome shotgun (WGS) entry which is preliminary data.</text>
</comment>